<keyword evidence="5" id="KW-1185">Reference proteome</keyword>
<dbReference type="AlphaFoldDB" id="A0A1Y1JFE8"/>
<evidence type="ECO:0000256" key="2">
    <source>
        <dbReference type="SAM" id="MobiDB-lite"/>
    </source>
</evidence>
<comment type="caution">
    <text evidence="4">The sequence shown here is derived from an EMBL/GenBank/DDBJ whole genome shotgun (WGS) entry which is preliminary data.</text>
</comment>
<protein>
    <submittedName>
        <fullName evidence="4">Uncharacterized protein</fullName>
    </submittedName>
</protein>
<evidence type="ECO:0000256" key="1">
    <source>
        <dbReference type="SAM" id="Coils"/>
    </source>
</evidence>
<feature type="signal peptide" evidence="3">
    <location>
        <begin position="1"/>
        <end position="19"/>
    </location>
</feature>
<keyword evidence="1" id="KW-0175">Coiled coil</keyword>
<gene>
    <name evidence="4" type="ORF">PGO_072930</name>
</gene>
<feature type="region of interest" description="Disordered" evidence="2">
    <location>
        <begin position="141"/>
        <end position="188"/>
    </location>
</feature>
<reference evidence="5" key="1">
    <citation type="submission" date="2017-04" db="EMBL/GenBank/DDBJ databases">
        <title>Plasmodium gonderi genome.</title>
        <authorList>
            <person name="Arisue N."/>
            <person name="Honma H."/>
            <person name="Kawai S."/>
            <person name="Tougan T."/>
            <person name="Tanabe K."/>
            <person name="Horii T."/>
        </authorList>
    </citation>
    <scope>NUCLEOTIDE SEQUENCE [LARGE SCALE GENOMIC DNA]</scope>
    <source>
        <strain evidence="5">ATCC 30045</strain>
    </source>
</reference>
<dbReference type="EMBL" id="BDQF01000008">
    <property type="protein sequence ID" value="GAW80378.1"/>
    <property type="molecule type" value="Genomic_DNA"/>
</dbReference>
<feature type="coiled-coil region" evidence="1">
    <location>
        <begin position="114"/>
        <end position="141"/>
    </location>
</feature>
<dbReference type="OrthoDB" id="385147at2759"/>
<evidence type="ECO:0000313" key="4">
    <source>
        <dbReference type="EMBL" id="GAW80378.1"/>
    </source>
</evidence>
<dbReference type="OMA" id="IDYEHSM"/>
<organism evidence="4 5">
    <name type="scientific">Plasmodium gonderi</name>
    <dbReference type="NCBI Taxonomy" id="77519"/>
    <lineage>
        <taxon>Eukaryota</taxon>
        <taxon>Sar</taxon>
        <taxon>Alveolata</taxon>
        <taxon>Apicomplexa</taxon>
        <taxon>Aconoidasida</taxon>
        <taxon>Haemosporida</taxon>
        <taxon>Plasmodiidae</taxon>
        <taxon>Plasmodium</taxon>
        <taxon>Plasmodium (Plasmodium)</taxon>
    </lineage>
</organism>
<feature type="chain" id="PRO_5013186169" evidence="3">
    <location>
        <begin position="20"/>
        <end position="328"/>
    </location>
</feature>
<name>A0A1Y1JFE8_PLAGO</name>
<proteinExistence type="predicted"/>
<sequence>MKLTCTLLFLLAVANNLESYFFTFCFVENSSVPQQTYRVPYLLKLSELIRGSSNDDLSYRKVEDKINLRRKRENENTGDGIYYSTENRQEDTQDNNNYEQLQENKESLLSDSYGMSAQEEYEQLSSEMQNLVDEVHDNKAAPLEGNEQQDVGEEKSNEEKSTDEVNSMNEEKSRDDVQPDADTIPNKNECISCGEEEKKENQSNIFPESAEDIYNVYKNQVGENNKDDIENIHNKNEEYVNNYPIDETNVSVGGVNKFINLNVKEGVNKCISLNVNNGNDPNGNGPLNFYVNISVVPNISDELIKDVFFIVNKLKQMFEITDTEENAE</sequence>
<evidence type="ECO:0000256" key="3">
    <source>
        <dbReference type="SAM" id="SignalP"/>
    </source>
</evidence>
<evidence type="ECO:0000313" key="5">
    <source>
        <dbReference type="Proteomes" id="UP000195521"/>
    </source>
</evidence>
<dbReference type="GeneID" id="39747091"/>
<dbReference type="RefSeq" id="XP_028542967.1">
    <property type="nucleotide sequence ID" value="XM_028687166.1"/>
</dbReference>
<keyword evidence="3" id="KW-0732">Signal</keyword>
<feature type="compositionally biased region" description="Basic and acidic residues" evidence="2">
    <location>
        <begin position="152"/>
        <end position="177"/>
    </location>
</feature>
<accession>A0A1Y1JFE8</accession>
<dbReference type="Proteomes" id="UP000195521">
    <property type="component" value="Unassembled WGS sequence"/>
</dbReference>